<protein>
    <submittedName>
        <fullName evidence="1">Uncharacterized protein</fullName>
    </submittedName>
</protein>
<dbReference type="OrthoDB" id="122059at2"/>
<evidence type="ECO:0000313" key="1">
    <source>
        <dbReference type="EMBL" id="MBB6147024.1"/>
    </source>
</evidence>
<reference evidence="1 2" key="1">
    <citation type="submission" date="2020-08" db="EMBL/GenBank/DDBJ databases">
        <title>Genomic Encyclopedia of Type Strains, Phase IV (KMG-IV): sequencing the most valuable type-strain genomes for metagenomic binning, comparative biology and taxonomic classification.</title>
        <authorList>
            <person name="Goeker M."/>
        </authorList>
    </citation>
    <scope>NUCLEOTIDE SEQUENCE [LARGE SCALE GENOMIC DNA]</scope>
    <source>
        <strain evidence="1 2">DSM 103733</strain>
    </source>
</reference>
<dbReference type="Proteomes" id="UP000538666">
    <property type="component" value="Unassembled WGS sequence"/>
</dbReference>
<proteinExistence type="predicted"/>
<gene>
    <name evidence="1" type="ORF">HNQ77_005009</name>
</gene>
<dbReference type="AlphaFoldDB" id="A0A841K9R2"/>
<keyword evidence="2" id="KW-1185">Reference proteome</keyword>
<accession>A0A841K9R2</accession>
<dbReference type="RefSeq" id="WP_050060017.1">
    <property type="nucleotide sequence ID" value="NZ_JACHEK010000012.1"/>
</dbReference>
<evidence type="ECO:0000313" key="2">
    <source>
        <dbReference type="Proteomes" id="UP000538666"/>
    </source>
</evidence>
<name>A0A841K9R2_9BACT</name>
<dbReference type="EMBL" id="JACHEK010000012">
    <property type="protein sequence ID" value="MBB6147024.1"/>
    <property type="molecule type" value="Genomic_DNA"/>
</dbReference>
<comment type="caution">
    <text evidence="1">The sequence shown here is derived from an EMBL/GenBank/DDBJ whole genome shotgun (WGS) entry which is preliminary data.</text>
</comment>
<organism evidence="1 2">
    <name type="scientific">Silvibacterium bohemicum</name>
    <dbReference type="NCBI Taxonomy" id="1577686"/>
    <lineage>
        <taxon>Bacteria</taxon>
        <taxon>Pseudomonadati</taxon>
        <taxon>Acidobacteriota</taxon>
        <taxon>Terriglobia</taxon>
        <taxon>Terriglobales</taxon>
        <taxon>Acidobacteriaceae</taxon>
        <taxon>Silvibacterium</taxon>
    </lineage>
</organism>
<sequence>MADVTPVAMSRLLTSLVGREVRFAPVSVPDSKTRQLYVTYHVLPDNEPLVVKTDLPLLGALGGALVGLPFDTAMARAEENPMGEVIRDAIHEVLNIASRALSQEQRVILKSMAQDPVYCDADVVRILKNPGIKTQFKVSVGNEVSGLFSIMTK</sequence>